<feature type="domain" description="AB hydrolase-1" evidence="1">
    <location>
        <begin position="17"/>
        <end position="240"/>
    </location>
</feature>
<protein>
    <submittedName>
        <fullName evidence="2">Adhesin</fullName>
    </submittedName>
</protein>
<gene>
    <name evidence="2" type="ORF">ABW18_04995</name>
</gene>
<proteinExistence type="predicted"/>
<organism evidence="2 3">
    <name type="scientific">Gordonia jacobaea</name>
    <dbReference type="NCBI Taxonomy" id="122202"/>
    <lineage>
        <taxon>Bacteria</taxon>
        <taxon>Bacillati</taxon>
        <taxon>Actinomycetota</taxon>
        <taxon>Actinomycetes</taxon>
        <taxon>Mycobacteriales</taxon>
        <taxon>Gordoniaceae</taxon>
        <taxon>Gordonia</taxon>
    </lineage>
</organism>
<dbReference type="RefSeq" id="WP_049697854.1">
    <property type="nucleotide sequence ID" value="NZ_LDTZ01000014.1"/>
</dbReference>
<dbReference type="PANTHER" id="PTHR43798:SF33">
    <property type="entry name" value="HYDROLASE, PUTATIVE (AFU_ORTHOLOGUE AFUA_2G14860)-RELATED"/>
    <property type="match status" value="1"/>
</dbReference>
<dbReference type="InterPro" id="IPR026968">
    <property type="entry name" value="PcaD/CatD"/>
</dbReference>
<dbReference type="InterPro" id="IPR000073">
    <property type="entry name" value="AB_hydrolase_1"/>
</dbReference>
<dbReference type="Proteomes" id="UP000037247">
    <property type="component" value="Unassembled WGS sequence"/>
</dbReference>
<dbReference type="Pfam" id="PF00561">
    <property type="entry name" value="Abhydrolase_1"/>
    <property type="match status" value="1"/>
</dbReference>
<name>A0ABR5IFZ5_9ACTN</name>
<reference evidence="2 3" key="1">
    <citation type="submission" date="2015-05" db="EMBL/GenBank/DDBJ databases">
        <title>Draft genome sequence of the bacterium Gordonia jacobaea a new member of the Gordonia genus.</title>
        <authorList>
            <person name="Jimenez-Galisteo G."/>
            <person name="Dominguez A."/>
            <person name="Munoz E."/>
            <person name="Vinas M."/>
        </authorList>
    </citation>
    <scope>NUCLEOTIDE SEQUENCE [LARGE SCALE GENOMIC DNA]</scope>
    <source>
        <strain evidence="3">mv1</strain>
    </source>
</reference>
<dbReference type="Gene3D" id="3.40.50.1820">
    <property type="entry name" value="alpha/beta hydrolase"/>
    <property type="match status" value="1"/>
</dbReference>
<dbReference type="SUPFAM" id="SSF53474">
    <property type="entry name" value="alpha/beta-Hydrolases"/>
    <property type="match status" value="1"/>
</dbReference>
<sequence>MSAVEVSAHVTGRTDAPVVVLSNSLGSTHRMWDAQLSALEQRFQVVRYDTRGHGDSPVPTGPYTIDDLADDLVGVLDRFDIASAHVVGLSLGGLTAMRVAIRNPERVDALALLCTAACFAPAQPWLDRAATVRADGTGAIADAILTRWFTAEYLADERNTDTVAWYRAMIAGTPAEGYAACCEALATADVRAELGAIKASTLAIAGADDPATPPDRLAEIVDAVPDGRLEVVGHAAHLANAQQPQEITPLLLDHLEHP</sequence>
<dbReference type="EMBL" id="LDTZ01000014">
    <property type="protein sequence ID" value="KNA92641.1"/>
    <property type="molecule type" value="Genomic_DNA"/>
</dbReference>
<dbReference type="InterPro" id="IPR029058">
    <property type="entry name" value="AB_hydrolase_fold"/>
</dbReference>
<evidence type="ECO:0000313" key="2">
    <source>
        <dbReference type="EMBL" id="KNA92641.1"/>
    </source>
</evidence>
<evidence type="ECO:0000313" key="3">
    <source>
        <dbReference type="Proteomes" id="UP000037247"/>
    </source>
</evidence>
<dbReference type="PRINTS" id="PR00111">
    <property type="entry name" value="ABHYDROLASE"/>
</dbReference>
<dbReference type="PANTHER" id="PTHR43798">
    <property type="entry name" value="MONOACYLGLYCEROL LIPASE"/>
    <property type="match status" value="1"/>
</dbReference>
<evidence type="ECO:0000259" key="1">
    <source>
        <dbReference type="Pfam" id="PF00561"/>
    </source>
</evidence>
<dbReference type="NCBIfam" id="TIGR02427">
    <property type="entry name" value="protocat_pcaD"/>
    <property type="match status" value="1"/>
</dbReference>
<comment type="caution">
    <text evidence="2">The sequence shown here is derived from an EMBL/GenBank/DDBJ whole genome shotgun (WGS) entry which is preliminary data.</text>
</comment>
<accession>A0ABR5IFZ5</accession>
<keyword evidence="3" id="KW-1185">Reference proteome</keyword>
<dbReference type="InterPro" id="IPR050266">
    <property type="entry name" value="AB_hydrolase_sf"/>
</dbReference>